<feature type="chain" id="PRO_5041677777" description="C1q domain-containing protein" evidence="4">
    <location>
        <begin position="19"/>
        <end position="169"/>
    </location>
</feature>
<gene>
    <name evidence="6" type="ORF">FSP39_008422</name>
</gene>
<evidence type="ECO:0000256" key="1">
    <source>
        <dbReference type="ARBA" id="ARBA00004613"/>
    </source>
</evidence>
<evidence type="ECO:0000313" key="7">
    <source>
        <dbReference type="Proteomes" id="UP001186944"/>
    </source>
</evidence>
<dbReference type="InterPro" id="IPR050822">
    <property type="entry name" value="Cerebellin_Synaptic_Org"/>
</dbReference>
<sequence length="169" mass="19001">MFLFSFYCLWGIAVSITAYNDDCGKVNEYLLRAACKNNSPIVKDTYFSASTKQSTTLSAQNQKIIFDDVLVNRGNAYDKSTGVFTCPRRGDYKFSFTILKTISAASHILLMVNNNRQLLTYTPGRHNRETHNGDIILSLQRGDKVYLQGREKGMGIHGNRCSMFSGMSL</sequence>
<comment type="caution">
    <text evidence="6">The sequence shown here is derived from an EMBL/GenBank/DDBJ whole genome shotgun (WGS) entry which is preliminary data.</text>
</comment>
<evidence type="ECO:0000256" key="2">
    <source>
        <dbReference type="ARBA" id="ARBA00022525"/>
    </source>
</evidence>
<dbReference type="GO" id="GO:0005576">
    <property type="term" value="C:extracellular region"/>
    <property type="evidence" value="ECO:0007669"/>
    <property type="project" value="UniProtKB-SubCell"/>
</dbReference>
<dbReference type="PRINTS" id="PR00007">
    <property type="entry name" value="COMPLEMNTC1Q"/>
</dbReference>
<dbReference type="Proteomes" id="UP001186944">
    <property type="component" value="Unassembled WGS sequence"/>
</dbReference>
<evidence type="ECO:0000313" key="6">
    <source>
        <dbReference type="EMBL" id="KAK3105911.1"/>
    </source>
</evidence>
<keyword evidence="2" id="KW-0964">Secreted</keyword>
<dbReference type="InterPro" id="IPR001073">
    <property type="entry name" value="C1q_dom"/>
</dbReference>
<dbReference type="AlphaFoldDB" id="A0AA88YSA6"/>
<feature type="signal peptide" evidence="4">
    <location>
        <begin position="1"/>
        <end position="18"/>
    </location>
</feature>
<comment type="subcellular location">
    <subcellularLocation>
        <location evidence="1">Secreted</location>
    </subcellularLocation>
</comment>
<dbReference type="EMBL" id="VSWD01000003">
    <property type="protein sequence ID" value="KAK3105911.1"/>
    <property type="molecule type" value="Genomic_DNA"/>
</dbReference>
<reference evidence="6" key="1">
    <citation type="submission" date="2019-08" db="EMBL/GenBank/DDBJ databases">
        <title>The improved chromosome-level genome for the pearl oyster Pinctada fucata martensii using PacBio sequencing and Hi-C.</title>
        <authorList>
            <person name="Zheng Z."/>
        </authorList>
    </citation>
    <scope>NUCLEOTIDE SEQUENCE</scope>
    <source>
        <strain evidence="6">ZZ-2019</strain>
        <tissue evidence="6">Adductor muscle</tissue>
    </source>
</reference>
<keyword evidence="7" id="KW-1185">Reference proteome</keyword>
<keyword evidence="3 4" id="KW-0732">Signal</keyword>
<dbReference type="Pfam" id="PF00386">
    <property type="entry name" value="C1q"/>
    <property type="match status" value="1"/>
</dbReference>
<proteinExistence type="predicted"/>
<dbReference type="PANTHER" id="PTHR22923:SF116">
    <property type="entry name" value="C1Q DOMAIN-CONTAINING PROTEIN"/>
    <property type="match status" value="1"/>
</dbReference>
<dbReference type="PROSITE" id="PS50871">
    <property type="entry name" value="C1Q"/>
    <property type="match status" value="1"/>
</dbReference>
<accession>A0AA88YSA6</accession>
<organism evidence="6 7">
    <name type="scientific">Pinctada imbricata</name>
    <name type="common">Atlantic pearl-oyster</name>
    <name type="synonym">Pinctada martensii</name>
    <dbReference type="NCBI Taxonomy" id="66713"/>
    <lineage>
        <taxon>Eukaryota</taxon>
        <taxon>Metazoa</taxon>
        <taxon>Spiralia</taxon>
        <taxon>Lophotrochozoa</taxon>
        <taxon>Mollusca</taxon>
        <taxon>Bivalvia</taxon>
        <taxon>Autobranchia</taxon>
        <taxon>Pteriomorphia</taxon>
        <taxon>Pterioida</taxon>
        <taxon>Pterioidea</taxon>
        <taxon>Pteriidae</taxon>
        <taxon>Pinctada</taxon>
    </lineage>
</organism>
<evidence type="ECO:0000256" key="3">
    <source>
        <dbReference type="ARBA" id="ARBA00022729"/>
    </source>
</evidence>
<feature type="domain" description="C1q" evidence="5">
    <location>
        <begin position="40"/>
        <end position="169"/>
    </location>
</feature>
<dbReference type="InterPro" id="IPR008983">
    <property type="entry name" value="Tumour_necrosis_fac-like_dom"/>
</dbReference>
<dbReference type="PANTHER" id="PTHR22923">
    <property type="entry name" value="CEREBELLIN-RELATED"/>
    <property type="match status" value="1"/>
</dbReference>
<evidence type="ECO:0000259" key="5">
    <source>
        <dbReference type="PROSITE" id="PS50871"/>
    </source>
</evidence>
<dbReference type="SMART" id="SM00110">
    <property type="entry name" value="C1Q"/>
    <property type="match status" value="1"/>
</dbReference>
<evidence type="ECO:0000256" key="4">
    <source>
        <dbReference type="SAM" id="SignalP"/>
    </source>
</evidence>
<name>A0AA88YSA6_PINIB</name>
<protein>
    <recommendedName>
        <fullName evidence="5">C1q domain-containing protein</fullName>
    </recommendedName>
</protein>
<dbReference type="SUPFAM" id="SSF49842">
    <property type="entry name" value="TNF-like"/>
    <property type="match status" value="1"/>
</dbReference>
<dbReference type="Gene3D" id="2.60.120.40">
    <property type="match status" value="1"/>
</dbReference>